<dbReference type="NCBIfam" id="TIGR00711">
    <property type="entry name" value="efflux_EmrB"/>
    <property type="match status" value="1"/>
</dbReference>
<dbReference type="AlphaFoldDB" id="A0A7W7Q9D5"/>
<proteinExistence type="predicted"/>
<evidence type="ECO:0000259" key="8">
    <source>
        <dbReference type="PROSITE" id="PS50850"/>
    </source>
</evidence>
<feature type="transmembrane region" description="Helical" evidence="7">
    <location>
        <begin position="12"/>
        <end position="38"/>
    </location>
</feature>
<keyword evidence="10" id="KW-1185">Reference proteome</keyword>
<dbReference type="GO" id="GO:0022857">
    <property type="term" value="F:transmembrane transporter activity"/>
    <property type="evidence" value="ECO:0007669"/>
    <property type="project" value="InterPro"/>
</dbReference>
<comment type="caution">
    <text evidence="9">The sequence shown here is derived from an EMBL/GenBank/DDBJ whole genome shotgun (WGS) entry which is preliminary data.</text>
</comment>
<evidence type="ECO:0000256" key="1">
    <source>
        <dbReference type="ARBA" id="ARBA00004651"/>
    </source>
</evidence>
<dbReference type="Gene3D" id="1.20.1250.20">
    <property type="entry name" value="MFS general substrate transporter like domains"/>
    <property type="match status" value="1"/>
</dbReference>
<feature type="transmembrane region" description="Helical" evidence="7">
    <location>
        <begin position="435"/>
        <end position="457"/>
    </location>
</feature>
<sequence>MSTERVLPSYWAVVLTASGANFLAMLDSTVTMLAMPALAREFPTASLPDLSWVMSAYAVLFAALLAPCGRIADTLGRKRIFLGGIVLFTLASLLCALSPNLPLLIAARALQGAGAAVMVPASLSVLLMDTSPQKRVMSISLLSAAGGVAAAVGPGLGGLLVEAFSWHAVFLINIPVGIALVIAGVRVLHKAPATGGLPDLAGTILLAAGIGGLTLGVTNGTTWEWTSTRTLACLVGGVLCLVLAVMRSVRHSSPAFELSLFRGNRSFAAANVVALLYGCVMYAWLLGAVLFLTDIWRYTELEAGLAQTVGAVVAAIGAVVMGKVMGRFGGPRFAAVLGMAAHAAVPALLLFFLTRESAFLTIWLPASVFVGFGIGATMMATMSAAAESAPATKFASVSALNNTARQIGGALGAAAVATILQSGTDARGARTVSSYLNVFTFCLVLTVIAIVVAVIGLNQNGGKKNGGQVPHARPRHAVR</sequence>
<feature type="transmembrane region" description="Helical" evidence="7">
    <location>
        <begin position="304"/>
        <end position="321"/>
    </location>
</feature>
<keyword evidence="3" id="KW-1003">Cell membrane</keyword>
<keyword evidence="6 7" id="KW-0472">Membrane</keyword>
<evidence type="ECO:0000256" key="5">
    <source>
        <dbReference type="ARBA" id="ARBA00022989"/>
    </source>
</evidence>
<feature type="transmembrane region" description="Helical" evidence="7">
    <location>
        <begin position="50"/>
        <end position="68"/>
    </location>
</feature>
<dbReference type="InterPro" id="IPR036259">
    <property type="entry name" value="MFS_trans_sf"/>
</dbReference>
<dbReference type="Pfam" id="PF07690">
    <property type="entry name" value="MFS_1"/>
    <property type="match status" value="1"/>
</dbReference>
<reference evidence="9 10" key="1">
    <citation type="submission" date="2020-08" db="EMBL/GenBank/DDBJ databases">
        <title>Genomic Encyclopedia of Type Strains, Phase III (KMG-III): the genomes of soil and plant-associated and newly described type strains.</title>
        <authorList>
            <person name="Whitman W."/>
        </authorList>
    </citation>
    <scope>NUCLEOTIDE SEQUENCE [LARGE SCALE GENOMIC DNA]</scope>
    <source>
        <strain evidence="9 10">CECT 8960</strain>
    </source>
</reference>
<dbReference type="Proteomes" id="UP000520767">
    <property type="component" value="Unassembled WGS sequence"/>
</dbReference>
<feature type="transmembrane region" description="Helical" evidence="7">
    <location>
        <begin position="139"/>
        <end position="160"/>
    </location>
</feature>
<keyword evidence="5 7" id="KW-1133">Transmembrane helix</keyword>
<feature type="transmembrane region" description="Helical" evidence="7">
    <location>
        <begin position="80"/>
        <end position="99"/>
    </location>
</feature>
<evidence type="ECO:0000313" key="9">
    <source>
        <dbReference type="EMBL" id="MBB4909455.1"/>
    </source>
</evidence>
<dbReference type="Gene3D" id="1.20.1720.10">
    <property type="entry name" value="Multidrug resistance protein D"/>
    <property type="match status" value="1"/>
</dbReference>
<dbReference type="InterPro" id="IPR020846">
    <property type="entry name" value="MFS_dom"/>
</dbReference>
<dbReference type="RefSeq" id="WP_184813562.1">
    <property type="nucleotide sequence ID" value="NZ_JACHJQ010000006.1"/>
</dbReference>
<evidence type="ECO:0000256" key="7">
    <source>
        <dbReference type="SAM" id="Phobius"/>
    </source>
</evidence>
<evidence type="ECO:0000256" key="3">
    <source>
        <dbReference type="ARBA" id="ARBA00022475"/>
    </source>
</evidence>
<dbReference type="CDD" id="cd17321">
    <property type="entry name" value="MFS_MMR_MDR_like"/>
    <property type="match status" value="1"/>
</dbReference>
<name>A0A7W7Q9D5_9PSEU</name>
<evidence type="ECO:0000256" key="6">
    <source>
        <dbReference type="ARBA" id="ARBA00023136"/>
    </source>
</evidence>
<feature type="transmembrane region" description="Helical" evidence="7">
    <location>
        <begin position="333"/>
        <end position="354"/>
    </location>
</feature>
<feature type="transmembrane region" description="Helical" evidence="7">
    <location>
        <begin position="200"/>
        <end position="217"/>
    </location>
</feature>
<feature type="transmembrane region" description="Helical" evidence="7">
    <location>
        <begin position="360"/>
        <end position="386"/>
    </location>
</feature>
<feature type="domain" description="Major facilitator superfamily (MFS) profile" evidence="8">
    <location>
        <begin position="13"/>
        <end position="461"/>
    </location>
</feature>
<accession>A0A7W7Q9D5</accession>
<feature type="transmembrane region" description="Helical" evidence="7">
    <location>
        <begin position="105"/>
        <end position="127"/>
    </location>
</feature>
<dbReference type="PRINTS" id="PR01036">
    <property type="entry name" value="TCRTETB"/>
</dbReference>
<evidence type="ECO:0000256" key="2">
    <source>
        <dbReference type="ARBA" id="ARBA00022448"/>
    </source>
</evidence>
<dbReference type="PANTHER" id="PTHR42718">
    <property type="entry name" value="MAJOR FACILITATOR SUPERFAMILY MULTIDRUG TRANSPORTER MFSC"/>
    <property type="match status" value="1"/>
</dbReference>
<dbReference type="PROSITE" id="PS50850">
    <property type="entry name" value="MFS"/>
    <property type="match status" value="1"/>
</dbReference>
<dbReference type="GO" id="GO:0005886">
    <property type="term" value="C:plasma membrane"/>
    <property type="evidence" value="ECO:0007669"/>
    <property type="project" value="UniProtKB-SubCell"/>
</dbReference>
<keyword evidence="4 7" id="KW-0812">Transmembrane</keyword>
<dbReference type="InterPro" id="IPR011701">
    <property type="entry name" value="MFS"/>
</dbReference>
<dbReference type="PANTHER" id="PTHR42718:SF48">
    <property type="entry name" value="CONSERVED TWO-DOMAIN MEMBRANE PROTEIN-RELATED"/>
    <property type="match status" value="1"/>
</dbReference>
<comment type="subcellular location">
    <subcellularLocation>
        <location evidence="1">Cell membrane</location>
        <topology evidence="1">Multi-pass membrane protein</topology>
    </subcellularLocation>
</comment>
<evidence type="ECO:0000256" key="4">
    <source>
        <dbReference type="ARBA" id="ARBA00022692"/>
    </source>
</evidence>
<dbReference type="EMBL" id="JACHJQ010000006">
    <property type="protein sequence ID" value="MBB4909455.1"/>
    <property type="molecule type" value="Genomic_DNA"/>
</dbReference>
<feature type="transmembrane region" description="Helical" evidence="7">
    <location>
        <begin position="229"/>
        <end position="246"/>
    </location>
</feature>
<evidence type="ECO:0000313" key="10">
    <source>
        <dbReference type="Proteomes" id="UP000520767"/>
    </source>
</evidence>
<gene>
    <name evidence="9" type="ORF">FHR82_005713</name>
</gene>
<feature type="transmembrane region" description="Helical" evidence="7">
    <location>
        <begin position="166"/>
        <end position="188"/>
    </location>
</feature>
<feature type="transmembrane region" description="Helical" evidence="7">
    <location>
        <begin position="267"/>
        <end position="292"/>
    </location>
</feature>
<keyword evidence="2" id="KW-0813">Transport</keyword>
<protein>
    <submittedName>
        <fullName evidence="9">EmrB/QacA subfamily drug resistance transporter</fullName>
    </submittedName>
</protein>
<dbReference type="SUPFAM" id="SSF103473">
    <property type="entry name" value="MFS general substrate transporter"/>
    <property type="match status" value="1"/>
</dbReference>
<organism evidence="9 10">
    <name type="scientific">Actinophytocola algeriensis</name>
    <dbReference type="NCBI Taxonomy" id="1768010"/>
    <lineage>
        <taxon>Bacteria</taxon>
        <taxon>Bacillati</taxon>
        <taxon>Actinomycetota</taxon>
        <taxon>Actinomycetes</taxon>
        <taxon>Pseudonocardiales</taxon>
        <taxon>Pseudonocardiaceae</taxon>
    </lineage>
</organism>
<dbReference type="InterPro" id="IPR004638">
    <property type="entry name" value="EmrB-like"/>
</dbReference>